<feature type="region of interest" description="Disordered" evidence="3">
    <location>
        <begin position="132"/>
        <end position="151"/>
    </location>
</feature>
<proteinExistence type="predicted"/>
<dbReference type="Pfam" id="PF01315">
    <property type="entry name" value="Ald_Xan_dh_C"/>
    <property type="match status" value="1"/>
</dbReference>
<protein>
    <submittedName>
        <fullName evidence="5">Xanthine dehydrogenase family protein molybdopterin-binding subunit</fullName>
    </submittedName>
</protein>
<dbReference type="InterPro" id="IPR016208">
    <property type="entry name" value="Ald_Oxase/xanthine_DH-like"/>
</dbReference>
<sequence length="753" mass="80379">MPDGTHTTIGQPAIRIDGRAKVTGMARYASDEVVANPAHAFLVTSAIARGRVRGFRLEAARAVPGVLDILTHENVGGEAEKPQPMSGGDTTTTLESDRIWHDGQIIALVLAESFEAAREAAHKVEVDYEAETPAASFGSPGAEEEVREAGEHKDYKLGDAAAAFAAAEVKVDARYGTPTQHHNPIELYTTTCEWRGGKLTVYESSQFVYGLRASLAKQLRMDPGDIHVVSRFVGGAFGSRGGITARTAWVAVAARRLNRPVRLVPTRDQGFTIVTYRAETRHHIQLGATRDGRLTALRHEGWEVTSRPSQYNVSGTETTARIYACPNILTKVNIVHADRNTPGFMRAPPETPYMFALETAMDELAVSLGMDPVELRRVNEPERDPATGKPFSSRSLMPCFDQGAERFGWKRRNPSPGAMREGEWLVGWGCAAAAYPANIGPAACRVTLTAEGRARVQIAAHDIGTGAYTAIAITAADRLGLELGQVLVELGGTELPAAGLAAGSSHTAGICNAVAKACEGVRQRLAQAAVTSNEGKLAGLDPASLTLSAGALRGPGGAAEALPKALARAAPGALEVYAENIPQGLPPESIGKVYQGQMAMSRGHSREDATTYTFGAQFVEVRVHELTREIRVPRAVGAFAAGTIVNPLTAYSQYMGGMIWGIGAALHEATEIDPHAARYVNDNIAEYLIPVNADVRSIEVIMVPEQDSQVNPLGIKGIGEIGIVGMNAAISNAVWHATGRRIRELPIRIEDLL</sequence>
<keyword evidence="1" id="KW-0500">Molybdenum</keyword>
<name>A0ABT1DD79_9PROT</name>
<dbReference type="Pfam" id="PF02738">
    <property type="entry name" value="MoCoBD_1"/>
    <property type="match status" value="1"/>
</dbReference>
<dbReference type="SMART" id="SM01008">
    <property type="entry name" value="Ald_Xan_dh_C"/>
    <property type="match status" value="1"/>
</dbReference>
<gene>
    <name evidence="5" type="ORF">JYK14_25800</name>
</gene>
<dbReference type="Gene3D" id="3.90.1170.50">
    <property type="entry name" value="Aldehyde oxidase/xanthine dehydrogenase, a/b hammerhead"/>
    <property type="match status" value="1"/>
</dbReference>
<evidence type="ECO:0000259" key="4">
    <source>
        <dbReference type="SMART" id="SM01008"/>
    </source>
</evidence>
<evidence type="ECO:0000313" key="6">
    <source>
        <dbReference type="Proteomes" id="UP001523392"/>
    </source>
</evidence>
<keyword evidence="2" id="KW-0560">Oxidoreductase</keyword>
<dbReference type="RefSeq" id="WP_252956241.1">
    <property type="nucleotide sequence ID" value="NZ_JAFIRR010000204.1"/>
</dbReference>
<dbReference type="PANTHER" id="PTHR11908:SF132">
    <property type="entry name" value="ALDEHYDE OXIDASE 1-RELATED"/>
    <property type="match status" value="1"/>
</dbReference>
<dbReference type="InterPro" id="IPR046867">
    <property type="entry name" value="AldOxase/xan_DH_MoCoBD2"/>
</dbReference>
<evidence type="ECO:0000256" key="1">
    <source>
        <dbReference type="ARBA" id="ARBA00022505"/>
    </source>
</evidence>
<dbReference type="Proteomes" id="UP001523392">
    <property type="component" value="Unassembled WGS sequence"/>
</dbReference>
<dbReference type="SUPFAM" id="SSF54665">
    <property type="entry name" value="CO dehydrogenase molybdoprotein N-domain-like"/>
    <property type="match status" value="1"/>
</dbReference>
<dbReference type="Gene3D" id="3.30.365.10">
    <property type="entry name" value="Aldehyde oxidase/xanthine dehydrogenase, molybdopterin binding domain"/>
    <property type="match status" value="4"/>
</dbReference>
<evidence type="ECO:0000256" key="2">
    <source>
        <dbReference type="ARBA" id="ARBA00023002"/>
    </source>
</evidence>
<reference evidence="5 6" key="1">
    <citation type="submission" date="2021-12" db="EMBL/GenBank/DDBJ databases">
        <title>Siccirubricoccus leaddurans sp. nov., a high concentration Zn2+ tolerance bacterium.</title>
        <authorList>
            <person name="Cao Y."/>
        </authorList>
    </citation>
    <scope>NUCLEOTIDE SEQUENCE [LARGE SCALE GENOMIC DNA]</scope>
    <source>
        <strain evidence="5 6">KC 17139</strain>
    </source>
</reference>
<dbReference type="InterPro" id="IPR037165">
    <property type="entry name" value="AldOxase/xan_DH_Mopterin-bd_sf"/>
</dbReference>
<organism evidence="5 6">
    <name type="scientific">Siccirubricoccus soli</name>
    <dbReference type="NCBI Taxonomy" id="2899147"/>
    <lineage>
        <taxon>Bacteria</taxon>
        <taxon>Pseudomonadati</taxon>
        <taxon>Pseudomonadota</taxon>
        <taxon>Alphaproteobacteria</taxon>
        <taxon>Acetobacterales</taxon>
        <taxon>Roseomonadaceae</taxon>
        <taxon>Siccirubricoccus</taxon>
    </lineage>
</organism>
<comment type="caution">
    <text evidence="5">The sequence shown here is derived from an EMBL/GenBank/DDBJ whole genome shotgun (WGS) entry which is preliminary data.</text>
</comment>
<feature type="domain" description="Aldehyde oxidase/xanthine dehydrogenase a/b hammerhead" evidence="4">
    <location>
        <begin position="23"/>
        <end position="132"/>
    </location>
</feature>
<dbReference type="Pfam" id="PF20256">
    <property type="entry name" value="MoCoBD_2"/>
    <property type="match status" value="1"/>
</dbReference>
<evidence type="ECO:0000256" key="3">
    <source>
        <dbReference type="SAM" id="MobiDB-lite"/>
    </source>
</evidence>
<dbReference type="InterPro" id="IPR008274">
    <property type="entry name" value="AldOxase/xan_DH_MoCoBD1"/>
</dbReference>
<dbReference type="EMBL" id="JAFIRR010000204">
    <property type="protein sequence ID" value="MCO6419552.1"/>
    <property type="molecule type" value="Genomic_DNA"/>
</dbReference>
<accession>A0ABT1DD79</accession>
<dbReference type="InterPro" id="IPR036856">
    <property type="entry name" value="Ald_Oxase/Xan_DH_a/b_sf"/>
</dbReference>
<dbReference type="InterPro" id="IPR000674">
    <property type="entry name" value="Ald_Oxase/Xan_DH_a/b"/>
</dbReference>
<dbReference type="SUPFAM" id="SSF56003">
    <property type="entry name" value="Molybdenum cofactor-binding domain"/>
    <property type="match status" value="1"/>
</dbReference>
<dbReference type="PANTHER" id="PTHR11908">
    <property type="entry name" value="XANTHINE DEHYDROGENASE"/>
    <property type="match status" value="1"/>
</dbReference>
<keyword evidence="6" id="KW-1185">Reference proteome</keyword>
<evidence type="ECO:0000313" key="5">
    <source>
        <dbReference type="EMBL" id="MCO6419552.1"/>
    </source>
</evidence>